<evidence type="ECO:0000256" key="5">
    <source>
        <dbReference type="ARBA" id="ARBA00022840"/>
    </source>
</evidence>
<dbReference type="PANTHER" id="PTHR27003">
    <property type="entry name" value="OS07G0166700 PROTEIN"/>
    <property type="match status" value="1"/>
</dbReference>
<protein>
    <recommendedName>
        <fullName evidence="8">Protein kinase domain-containing protein</fullName>
    </recommendedName>
</protein>
<reference evidence="9 10" key="1">
    <citation type="submission" date="2018-10" db="EMBL/GenBank/DDBJ databases">
        <title>A high-quality apple genome assembly.</title>
        <authorList>
            <person name="Hu J."/>
        </authorList>
    </citation>
    <scope>NUCLEOTIDE SEQUENCE [LARGE SCALE GENOMIC DNA]</scope>
    <source>
        <strain evidence="10">cv. HFTH1</strain>
        <tissue evidence="9">Young leaf</tissue>
    </source>
</reference>
<sequence>MQYSRPKVHSLVFLPNIVSQLRPLQSTLLCQSRWLYLFLQDFNASVTADAYGVETLYREFCLKIREEQSLNFTFSPRREASLDAFEFVNGIEIVSMPSNLYYTPAKSANGVYYVGTGRKNVQIENNTALEMVLPNKHRRKPILTQFRHWHFIKQAVKQVHLHHIISLGNSLYIQNSLRLHFCYLPRQEYTFGSGLQIYIANQTAEGANIFEWSGGFSIPVYRDYVVSIGPRSTKKKTNLSIAFYHYYNKDVLNGLEIFKLNYSNGNLGGPNPDPPPGPPPLLGPPLKLLVGSKGINSPHLLGIVAGLVSGILVLISVLGFFILMRRWKAKSSTKSTKTHKSTLPHYMCPYFSLAKIKAATQNFSESFIIGVGGFGNVYKGCIGGSEAIVVAIKRLKPESSQGEHEFKTEIEPLSQFCHRTLADHLYHNNRDIPLLPWEQRLQICIGAERGLYYLHSGTKGTIIHRDVKGTNILLDENWVAKVSDFGLSKMGITTASKTHISTIVKVLWEVLCARPAVIHTAETRQMNLAEWAKNCHRNGELDQIIDPSMRGKIEIESLNKFVEIAMSCISDRGIERPPMNDVVRGLELALQLHQKNIGSEGYNEVTDRCCAAYGSIQCISATIFSKIDDPNGR</sequence>
<keyword evidence="1" id="KW-0723">Serine/threonine-protein kinase</keyword>
<evidence type="ECO:0000256" key="7">
    <source>
        <dbReference type="SAM" id="Phobius"/>
    </source>
</evidence>
<proteinExistence type="predicted"/>
<dbReference type="SMART" id="SM00220">
    <property type="entry name" value="S_TKc"/>
    <property type="match status" value="1"/>
</dbReference>
<keyword evidence="2" id="KW-0808">Transferase</keyword>
<dbReference type="PROSITE" id="PS50011">
    <property type="entry name" value="PROTEIN_KINASE_DOM"/>
    <property type="match status" value="1"/>
</dbReference>
<evidence type="ECO:0000256" key="3">
    <source>
        <dbReference type="ARBA" id="ARBA00022741"/>
    </source>
</evidence>
<keyword evidence="4" id="KW-0418">Kinase</keyword>
<dbReference type="GO" id="GO:0005886">
    <property type="term" value="C:plasma membrane"/>
    <property type="evidence" value="ECO:0007669"/>
    <property type="project" value="TreeGrafter"/>
</dbReference>
<dbReference type="InterPro" id="IPR045272">
    <property type="entry name" value="ANXUR1/2-like"/>
</dbReference>
<dbReference type="SUPFAM" id="SSF56112">
    <property type="entry name" value="Protein kinase-like (PK-like)"/>
    <property type="match status" value="1"/>
</dbReference>
<dbReference type="GO" id="GO:0005524">
    <property type="term" value="F:ATP binding"/>
    <property type="evidence" value="ECO:0007669"/>
    <property type="project" value="UniProtKB-UniRule"/>
</dbReference>
<dbReference type="PANTHER" id="PTHR27003:SF434">
    <property type="entry name" value="RECEPTOR-LIKE PROTEIN KINASE FERONIA"/>
    <property type="match status" value="1"/>
</dbReference>
<dbReference type="InterPro" id="IPR011009">
    <property type="entry name" value="Kinase-like_dom_sf"/>
</dbReference>
<keyword evidence="10" id="KW-1185">Reference proteome</keyword>
<gene>
    <name evidence="9" type="ORF">DVH24_036972</name>
</gene>
<dbReference type="GO" id="GO:0004714">
    <property type="term" value="F:transmembrane receptor protein tyrosine kinase activity"/>
    <property type="evidence" value="ECO:0007669"/>
    <property type="project" value="InterPro"/>
</dbReference>
<dbReference type="Gene3D" id="1.10.510.10">
    <property type="entry name" value="Transferase(Phosphotransferase) domain 1"/>
    <property type="match status" value="2"/>
</dbReference>
<dbReference type="Gene3D" id="3.30.200.20">
    <property type="entry name" value="Phosphorylase Kinase, domain 1"/>
    <property type="match status" value="1"/>
</dbReference>
<keyword evidence="7" id="KW-1133">Transmembrane helix</keyword>
<feature type="transmembrane region" description="Helical" evidence="7">
    <location>
        <begin position="300"/>
        <end position="324"/>
    </location>
</feature>
<evidence type="ECO:0000256" key="4">
    <source>
        <dbReference type="ARBA" id="ARBA00022777"/>
    </source>
</evidence>
<dbReference type="GO" id="GO:0004674">
    <property type="term" value="F:protein serine/threonine kinase activity"/>
    <property type="evidence" value="ECO:0007669"/>
    <property type="project" value="UniProtKB-KW"/>
</dbReference>
<evidence type="ECO:0000256" key="2">
    <source>
        <dbReference type="ARBA" id="ARBA00022679"/>
    </source>
</evidence>
<accession>A0A498HCJ7</accession>
<dbReference type="EMBL" id="RDQH01000343">
    <property type="protein sequence ID" value="RXH69188.1"/>
    <property type="molecule type" value="Genomic_DNA"/>
</dbReference>
<name>A0A498HCJ7_MALDO</name>
<dbReference type="Proteomes" id="UP000290289">
    <property type="component" value="Chromosome 17"/>
</dbReference>
<dbReference type="Pfam" id="PF00069">
    <property type="entry name" value="Pkinase"/>
    <property type="match status" value="1"/>
</dbReference>
<keyword evidence="7" id="KW-0472">Membrane</keyword>
<evidence type="ECO:0000256" key="6">
    <source>
        <dbReference type="PROSITE-ProRule" id="PRU10141"/>
    </source>
</evidence>
<comment type="caution">
    <text evidence="9">The sequence shown here is derived from an EMBL/GenBank/DDBJ whole genome shotgun (WGS) entry which is preliminary data.</text>
</comment>
<evidence type="ECO:0000313" key="9">
    <source>
        <dbReference type="EMBL" id="RXH69188.1"/>
    </source>
</evidence>
<evidence type="ECO:0000313" key="10">
    <source>
        <dbReference type="Proteomes" id="UP000290289"/>
    </source>
</evidence>
<dbReference type="InterPro" id="IPR017441">
    <property type="entry name" value="Protein_kinase_ATP_BS"/>
</dbReference>
<keyword evidence="3 6" id="KW-0547">Nucleotide-binding</keyword>
<dbReference type="PROSITE" id="PS00108">
    <property type="entry name" value="PROTEIN_KINASE_ST"/>
    <property type="match status" value="1"/>
</dbReference>
<dbReference type="InterPro" id="IPR000719">
    <property type="entry name" value="Prot_kinase_dom"/>
</dbReference>
<dbReference type="PROSITE" id="PS00107">
    <property type="entry name" value="PROTEIN_KINASE_ATP"/>
    <property type="match status" value="1"/>
</dbReference>
<dbReference type="FunFam" id="3.30.200.20:FF:000039">
    <property type="entry name" value="receptor-like protein kinase FERONIA"/>
    <property type="match status" value="1"/>
</dbReference>
<feature type="binding site" evidence="6">
    <location>
        <position position="393"/>
    </location>
    <ligand>
        <name>ATP</name>
        <dbReference type="ChEBI" id="CHEBI:30616"/>
    </ligand>
</feature>
<evidence type="ECO:0000259" key="8">
    <source>
        <dbReference type="PROSITE" id="PS50011"/>
    </source>
</evidence>
<dbReference type="AlphaFoldDB" id="A0A498HCJ7"/>
<keyword evidence="7" id="KW-0812">Transmembrane</keyword>
<dbReference type="GO" id="GO:0009506">
    <property type="term" value="C:plasmodesma"/>
    <property type="evidence" value="ECO:0007669"/>
    <property type="project" value="TreeGrafter"/>
</dbReference>
<organism evidence="9 10">
    <name type="scientific">Malus domestica</name>
    <name type="common">Apple</name>
    <name type="synonym">Pyrus malus</name>
    <dbReference type="NCBI Taxonomy" id="3750"/>
    <lineage>
        <taxon>Eukaryota</taxon>
        <taxon>Viridiplantae</taxon>
        <taxon>Streptophyta</taxon>
        <taxon>Embryophyta</taxon>
        <taxon>Tracheophyta</taxon>
        <taxon>Spermatophyta</taxon>
        <taxon>Magnoliopsida</taxon>
        <taxon>eudicotyledons</taxon>
        <taxon>Gunneridae</taxon>
        <taxon>Pentapetalae</taxon>
        <taxon>rosids</taxon>
        <taxon>fabids</taxon>
        <taxon>Rosales</taxon>
        <taxon>Rosaceae</taxon>
        <taxon>Amygdaloideae</taxon>
        <taxon>Maleae</taxon>
        <taxon>Malus</taxon>
    </lineage>
</organism>
<evidence type="ECO:0000256" key="1">
    <source>
        <dbReference type="ARBA" id="ARBA00022527"/>
    </source>
</evidence>
<feature type="domain" description="Protein kinase" evidence="8">
    <location>
        <begin position="363"/>
        <end position="590"/>
    </location>
</feature>
<dbReference type="InterPro" id="IPR008271">
    <property type="entry name" value="Ser/Thr_kinase_AS"/>
</dbReference>
<keyword evidence="5 6" id="KW-0067">ATP-binding</keyword>